<keyword evidence="3" id="KW-1185">Reference proteome</keyword>
<comment type="caution">
    <text evidence="2">The sequence shown here is derived from an EMBL/GenBank/DDBJ whole genome shotgun (WGS) entry which is preliminary data.</text>
</comment>
<dbReference type="EMBL" id="JALJRB010000013">
    <property type="protein sequence ID" value="MCJ8501417.1"/>
    <property type="molecule type" value="Genomic_DNA"/>
</dbReference>
<gene>
    <name evidence="2" type="ORF">MRX98_12600</name>
</gene>
<proteinExistence type="predicted"/>
<reference evidence="2" key="1">
    <citation type="submission" date="2022-04" db="EMBL/GenBank/DDBJ databases">
        <title>Desulfatitalea alkaliphila sp. nov., a novel anaerobic sulfate-reducing bacterium isolated from terrestrial mud volcano, Taman Peninsula, Russia.</title>
        <authorList>
            <person name="Khomyakova M.A."/>
            <person name="Merkel A.Y."/>
            <person name="Slobodkin A.I."/>
        </authorList>
    </citation>
    <scope>NUCLEOTIDE SEQUENCE</scope>
    <source>
        <strain evidence="2">M08but</strain>
    </source>
</reference>
<sequence>MLTIKNVRPGILIIPDAGLKLLPGEVAPVEDQTDQIKHCLKTGVLIQIDKEKADKPSPQGKQDQDDDLSKLNATDAISKVNEEADPAKLKGYMEGEKRRTVIDALKNRLAEVDVDAS</sequence>
<name>A0AA41UKG7_9BACT</name>
<evidence type="ECO:0000256" key="1">
    <source>
        <dbReference type="SAM" id="MobiDB-lite"/>
    </source>
</evidence>
<organism evidence="2 3">
    <name type="scientific">Desulfatitalea alkaliphila</name>
    <dbReference type="NCBI Taxonomy" id="2929485"/>
    <lineage>
        <taxon>Bacteria</taxon>
        <taxon>Pseudomonadati</taxon>
        <taxon>Thermodesulfobacteriota</taxon>
        <taxon>Desulfobacteria</taxon>
        <taxon>Desulfobacterales</taxon>
        <taxon>Desulfosarcinaceae</taxon>
        <taxon>Desulfatitalea</taxon>
    </lineage>
</organism>
<accession>A0AA41UKG7</accession>
<protein>
    <submittedName>
        <fullName evidence="2">Uncharacterized protein</fullName>
    </submittedName>
</protein>
<dbReference type="Proteomes" id="UP001165427">
    <property type="component" value="Unassembled WGS sequence"/>
</dbReference>
<evidence type="ECO:0000313" key="2">
    <source>
        <dbReference type="EMBL" id="MCJ8501417.1"/>
    </source>
</evidence>
<dbReference type="RefSeq" id="WP_246909000.1">
    <property type="nucleotide sequence ID" value="NZ_JALJRB010000013.1"/>
</dbReference>
<dbReference type="AlphaFoldDB" id="A0AA41UKG7"/>
<feature type="region of interest" description="Disordered" evidence="1">
    <location>
        <begin position="48"/>
        <end position="79"/>
    </location>
</feature>
<evidence type="ECO:0000313" key="3">
    <source>
        <dbReference type="Proteomes" id="UP001165427"/>
    </source>
</evidence>